<proteinExistence type="predicted"/>
<sequence length="145" mass="16816">MKVKLINKKVAIGLLLILLIVGYKIYNNKPVNEIDTSLCHIEYGVRYGLDSPDNKHTVIVDICKEDKSSNESYIKGELVVSKDRVYHVLKTIYWEKVASSEVSNGLDGDDYWETCDVEWIDNQHIRINGRVIDIYKGYDYRDKEN</sequence>
<evidence type="ECO:0000313" key="2">
    <source>
        <dbReference type="Proteomes" id="UP000490821"/>
    </source>
</evidence>
<dbReference type="AlphaFoldDB" id="A0A829Z9W0"/>
<reference evidence="1 2" key="1">
    <citation type="journal article" date="2020" name="Microbiome">
        <title>Single-cell genomics of uncultured bacteria reveals dietary fiber responders in the mouse gut microbiota.</title>
        <authorList>
            <person name="Chijiiwa R."/>
            <person name="Hosokawa M."/>
            <person name="Kogawa M."/>
            <person name="Nishikawa Y."/>
            <person name="Ide K."/>
            <person name="Sakanashi C."/>
            <person name="Takahashi K."/>
            <person name="Takeyama H."/>
        </authorList>
    </citation>
    <scope>NUCLEOTIDE SEQUENCE [LARGE SCALE GENOMIC DNA]</scope>
    <source>
        <strain evidence="1">IMSAGC_017</strain>
    </source>
</reference>
<dbReference type="InterPro" id="IPR035406">
    <property type="entry name" value="DUF5412"/>
</dbReference>
<dbReference type="Pfam" id="PF17428">
    <property type="entry name" value="DUF5412"/>
    <property type="match status" value="1"/>
</dbReference>
<evidence type="ECO:0008006" key="3">
    <source>
        <dbReference type="Google" id="ProtNLM"/>
    </source>
</evidence>
<comment type="caution">
    <text evidence="1">The sequence shown here is derived from an EMBL/GenBank/DDBJ whole genome shotgun (WGS) entry which is preliminary data.</text>
</comment>
<gene>
    <name evidence="1" type="ORF">IMSAGC017_00874</name>
</gene>
<evidence type="ECO:0000313" key="1">
    <source>
        <dbReference type="EMBL" id="GFI40837.1"/>
    </source>
</evidence>
<accession>A0A829Z9W0</accession>
<name>A0A829Z9W0_9FIRM</name>
<organism evidence="1 2">
    <name type="scientific">Thomasclavelia cocleata</name>
    <dbReference type="NCBI Taxonomy" id="69824"/>
    <lineage>
        <taxon>Bacteria</taxon>
        <taxon>Bacillati</taxon>
        <taxon>Bacillota</taxon>
        <taxon>Erysipelotrichia</taxon>
        <taxon>Erysipelotrichales</taxon>
        <taxon>Coprobacillaceae</taxon>
        <taxon>Thomasclavelia</taxon>
    </lineage>
</organism>
<dbReference type="RefSeq" id="WP_172472264.1">
    <property type="nucleotide sequence ID" value="NZ_BLMI01000096.1"/>
</dbReference>
<protein>
    <recommendedName>
        <fullName evidence="3">DUF5412 domain-containing protein</fullName>
    </recommendedName>
</protein>
<dbReference type="EMBL" id="BLMI01000096">
    <property type="protein sequence ID" value="GFI40837.1"/>
    <property type="molecule type" value="Genomic_DNA"/>
</dbReference>
<dbReference type="Proteomes" id="UP000490821">
    <property type="component" value="Unassembled WGS sequence"/>
</dbReference>